<dbReference type="Gene3D" id="3.40.50.300">
    <property type="entry name" value="P-loop containing nucleotide triphosphate hydrolases"/>
    <property type="match status" value="1"/>
</dbReference>
<proteinExistence type="predicted"/>
<dbReference type="Pfam" id="PF13476">
    <property type="entry name" value="AAA_23"/>
    <property type="match status" value="1"/>
</dbReference>
<dbReference type="KEGG" id="cnk:EG343_24930"/>
<keyword evidence="3" id="KW-1185">Reference proteome</keyword>
<dbReference type="InterPro" id="IPR027417">
    <property type="entry name" value="P-loop_NTPase"/>
</dbReference>
<dbReference type="GO" id="GO:0006302">
    <property type="term" value="P:double-strand break repair"/>
    <property type="evidence" value="ECO:0007669"/>
    <property type="project" value="InterPro"/>
</dbReference>
<dbReference type="SUPFAM" id="SSF52540">
    <property type="entry name" value="P-loop containing nucleoside triphosphate hydrolases"/>
    <property type="match status" value="1"/>
</dbReference>
<dbReference type="AlphaFoldDB" id="A0AAD1DT55"/>
<dbReference type="EMBL" id="CP033923">
    <property type="protein sequence ID" value="AZA93618.1"/>
    <property type="molecule type" value="Genomic_DNA"/>
</dbReference>
<dbReference type="RefSeq" id="WP_123860415.1">
    <property type="nucleotide sequence ID" value="NZ_CP033923.1"/>
</dbReference>
<organism evidence="2 3">
    <name type="scientific">Chryseobacterium nakagawai</name>
    <dbReference type="NCBI Taxonomy" id="1241982"/>
    <lineage>
        <taxon>Bacteria</taxon>
        <taxon>Pseudomonadati</taxon>
        <taxon>Bacteroidota</taxon>
        <taxon>Flavobacteriia</taxon>
        <taxon>Flavobacteriales</taxon>
        <taxon>Weeksellaceae</taxon>
        <taxon>Chryseobacterium group</taxon>
        <taxon>Chryseobacterium</taxon>
    </lineage>
</organism>
<dbReference type="GO" id="GO:0016887">
    <property type="term" value="F:ATP hydrolysis activity"/>
    <property type="evidence" value="ECO:0007669"/>
    <property type="project" value="InterPro"/>
</dbReference>
<evidence type="ECO:0000313" key="3">
    <source>
        <dbReference type="Proteomes" id="UP000278288"/>
    </source>
</evidence>
<name>A0AAD1DT55_CHRNA</name>
<gene>
    <name evidence="2" type="ORF">EG343_24930</name>
</gene>
<dbReference type="Proteomes" id="UP000278288">
    <property type="component" value="Chromosome"/>
</dbReference>
<dbReference type="InterPro" id="IPR038729">
    <property type="entry name" value="Rad50/SbcC_AAA"/>
</dbReference>
<sequence length="658" mass="77025">MTGFKIIAIKTGSKPKRIYEIQSTGAKLDFFKNLEENKIYAFTSDYSFPNDNFDEVVIASKSVLELYSFISRNKKISVNINAIVGNNGSGKSSLVELLFWANYNIGCVAKLLRNGKTNNLLDPYKFIDLEILYSIDDENLIRIEFKDGRVFKNKLFLKENTYISKKDDLQVRTTEDLRDYFYSIVINYSHYALNSNEIGDWIIPLFHKNDGYQTPIVLNPMRTGGIIDINDENKLLKRRLLGNLLEEIEDQNIEESLRNIGNNKIVTSIKVKYSSKDYLYETKSFKIKNQVIKAIEDNFRFKIKQEHLDGNFFTNICINYIIEKLLKMSSKYRPYYKYKDGDSLKYIDSYIKRIKYGNSHIVFKVKGAILYLKYYELIFGNKYSLSKQDLIIDIEDLSKKITKIREKESDYFINTFTMVPPSFFETEIILSDGSLFSSLSSGEKQRIHSNSSIIYHIINLNSVKDEDDKDKYDSYPYINIILDEIELYYHPDWQRNYVKDLLGSIRKIPHNSIKNIKGINITFLTHSPFILSDISNANVLKLKNGSPQPFNNKEETFGANINDILANEFFLRNGFMGEFVKTKINSLIDYINENKNINNEWSEENAKEFIELIGEPLIRIELREMFFNKYYNNEQIEIDEIDMEIERLKKIKIKKIGK</sequence>
<protein>
    <recommendedName>
        <fullName evidence="1">Rad50/SbcC-type AAA domain-containing protein</fullName>
    </recommendedName>
</protein>
<reference evidence="2 3" key="1">
    <citation type="submission" date="2018-11" db="EMBL/GenBank/DDBJ databases">
        <title>Proposal to divide the Flavobacteriaceae and reorganize its genera based on Amino Acid Identity values calculated from whole genome sequences.</title>
        <authorList>
            <person name="Nicholson A.C."/>
            <person name="Gulvik C.A."/>
            <person name="Whitney A.M."/>
            <person name="Humrighouse B.W."/>
            <person name="Bell M."/>
            <person name="Holmes B."/>
            <person name="Steigerwalt A.G."/>
            <person name="Villarma A."/>
            <person name="Sheth M."/>
            <person name="Batra D."/>
            <person name="Pryor J."/>
            <person name="Bernardet J.-F."/>
            <person name="Hugo C."/>
            <person name="Kampfer P."/>
            <person name="Newman J."/>
            <person name="McQuiston J.R."/>
        </authorList>
    </citation>
    <scope>NUCLEOTIDE SEQUENCE [LARGE SCALE GENOMIC DNA]</scope>
    <source>
        <strain evidence="2 3">G0041</strain>
    </source>
</reference>
<evidence type="ECO:0000259" key="1">
    <source>
        <dbReference type="Pfam" id="PF13476"/>
    </source>
</evidence>
<accession>A0AAD1DT55</accession>
<feature type="domain" description="Rad50/SbcC-type AAA" evidence="1">
    <location>
        <begin position="78"/>
        <end position="179"/>
    </location>
</feature>
<evidence type="ECO:0000313" key="2">
    <source>
        <dbReference type="EMBL" id="AZA93618.1"/>
    </source>
</evidence>